<dbReference type="PANTHER" id="PTHR43317">
    <property type="entry name" value="THERMOSPERMINE SYNTHASE ACAULIS5"/>
    <property type="match status" value="1"/>
</dbReference>
<evidence type="ECO:0000259" key="5">
    <source>
        <dbReference type="PROSITE" id="PS51006"/>
    </source>
</evidence>
<dbReference type="Gene3D" id="3.40.50.150">
    <property type="entry name" value="Vaccinia Virus protein VP39"/>
    <property type="match status" value="1"/>
</dbReference>
<comment type="caution">
    <text evidence="6">The sequence shown here is derived from an EMBL/GenBank/DDBJ whole genome shotgun (WGS) entry which is preliminary data.</text>
</comment>
<dbReference type="RefSeq" id="WP_180154353.1">
    <property type="nucleotide sequence ID" value="NZ_JACCEM010000003.1"/>
</dbReference>
<feature type="domain" description="PABS" evidence="5">
    <location>
        <begin position="20"/>
        <end position="260"/>
    </location>
</feature>
<dbReference type="SUPFAM" id="SSF53335">
    <property type="entry name" value="S-adenosyl-L-methionine-dependent methyltransferases"/>
    <property type="match status" value="1"/>
</dbReference>
<evidence type="ECO:0000313" key="6">
    <source>
        <dbReference type="EMBL" id="NYT49063.1"/>
    </source>
</evidence>
<gene>
    <name evidence="6" type="ORF">H0A72_07030</name>
</gene>
<organism evidence="6 7">
    <name type="scientific">Parapusillimonas granuli</name>
    <dbReference type="NCBI Taxonomy" id="380911"/>
    <lineage>
        <taxon>Bacteria</taxon>
        <taxon>Pseudomonadati</taxon>
        <taxon>Pseudomonadota</taxon>
        <taxon>Betaproteobacteria</taxon>
        <taxon>Burkholderiales</taxon>
        <taxon>Alcaligenaceae</taxon>
        <taxon>Parapusillimonas</taxon>
    </lineage>
</organism>
<reference evidence="6 7" key="1">
    <citation type="submission" date="2020-07" db="EMBL/GenBank/DDBJ databases">
        <title>Taxonomic revisions and descriptions of new bacterial species based on genomic comparisons in the high-G+C-content subgroup of the family Alcaligenaceae.</title>
        <authorList>
            <person name="Szabo A."/>
            <person name="Felfoldi T."/>
        </authorList>
    </citation>
    <scope>NUCLEOTIDE SEQUENCE [LARGE SCALE GENOMIC DNA]</scope>
    <source>
        <strain evidence="6 7">LMG 24012</strain>
    </source>
</reference>
<dbReference type="PROSITE" id="PS51006">
    <property type="entry name" value="PABS_2"/>
    <property type="match status" value="1"/>
</dbReference>
<sequence>MKPARPLTLLASAIAAVLVSVALLRFFAPEASGARLLHTEPSEFAPVLVFEEFGERCMNFNTMKDYGRQTCMRIDDPDLMVFAYTRMMTSALFVKPDPHSVLFVGLGGATLPKAFAKILPGAMIHTVEIDPAVLRVAERYFGYRQGPRQRVFVEDGRAFIERARREGRRYDMIMLDAFDVDYIPAHLLTREFLEHVRAILSDDGVLVSNSFTASRMYERESATYAAVFGDFFNLRSGIAGNRVIIATKAALPDDAALARNAQALAGRLAPFGIKADEALGRYSRSRDWDPDAPVLTD</sequence>
<dbReference type="Pfam" id="PF01564">
    <property type="entry name" value="Spermine_synth"/>
    <property type="match status" value="1"/>
</dbReference>
<protein>
    <submittedName>
        <fullName evidence="6">Fused MFS/spermidine synthase</fullName>
    </submittedName>
</protein>
<feature type="active site" description="Proton acceptor" evidence="4">
    <location>
        <position position="176"/>
    </location>
</feature>
<dbReference type="InterPro" id="IPR030374">
    <property type="entry name" value="PABS"/>
</dbReference>
<name>A0A853FWU9_9BURK</name>
<evidence type="ECO:0000256" key="1">
    <source>
        <dbReference type="ARBA" id="ARBA00007867"/>
    </source>
</evidence>
<keyword evidence="3 4" id="KW-0620">Polyamine biosynthesis</keyword>
<dbReference type="GO" id="GO:0006596">
    <property type="term" value="P:polyamine biosynthetic process"/>
    <property type="evidence" value="ECO:0007669"/>
    <property type="project" value="UniProtKB-UniRule"/>
</dbReference>
<evidence type="ECO:0000256" key="2">
    <source>
        <dbReference type="ARBA" id="ARBA00022679"/>
    </source>
</evidence>
<keyword evidence="7" id="KW-1185">Reference proteome</keyword>
<dbReference type="GO" id="GO:0016740">
    <property type="term" value="F:transferase activity"/>
    <property type="evidence" value="ECO:0007669"/>
    <property type="project" value="UniProtKB-UniRule"/>
</dbReference>
<evidence type="ECO:0000256" key="3">
    <source>
        <dbReference type="ARBA" id="ARBA00023115"/>
    </source>
</evidence>
<dbReference type="EMBL" id="JACCEM010000003">
    <property type="protein sequence ID" value="NYT49063.1"/>
    <property type="molecule type" value="Genomic_DNA"/>
</dbReference>
<dbReference type="NCBIfam" id="NF037959">
    <property type="entry name" value="MFS_SpdSyn"/>
    <property type="match status" value="1"/>
</dbReference>
<evidence type="ECO:0000313" key="7">
    <source>
        <dbReference type="Proteomes" id="UP000559809"/>
    </source>
</evidence>
<evidence type="ECO:0000256" key="4">
    <source>
        <dbReference type="PROSITE-ProRule" id="PRU00354"/>
    </source>
</evidence>
<dbReference type="Proteomes" id="UP000559809">
    <property type="component" value="Unassembled WGS sequence"/>
</dbReference>
<proteinExistence type="inferred from homology"/>
<dbReference type="PANTHER" id="PTHR43317:SF1">
    <property type="entry name" value="THERMOSPERMINE SYNTHASE ACAULIS5"/>
    <property type="match status" value="1"/>
</dbReference>
<comment type="similarity">
    <text evidence="1">Belongs to the spermidine/spermine synthase family.</text>
</comment>
<dbReference type="CDD" id="cd02440">
    <property type="entry name" value="AdoMet_MTases"/>
    <property type="match status" value="1"/>
</dbReference>
<dbReference type="AlphaFoldDB" id="A0A853FWU9"/>
<keyword evidence="2 4" id="KW-0808">Transferase</keyword>
<accession>A0A853FWU9</accession>
<dbReference type="InterPro" id="IPR029063">
    <property type="entry name" value="SAM-dependent_MTases_sf"/>
</dbReference>